<accession>A0A9P8QBT3</accession>
<protein>
    <submittedName>
        <fullName evidence="1">Uncharacterized protein</fullName>
    </submittedName>
</protein>
<reference evidence="1" key="1">
    <citation type="journal article" date="2021" name="Open Biol.">
        <title>Shared evolutionary footprints suggest mitochondrial oxidative damage underlies multiple complex I losses in fungi.</title>
        <authorList>
            <person name="Schikora-Tamarit M.A."/>
            <person name="Marcet-Houben M."/>
            <person name="Nosek J."/>
            <person name="Gabaldon T."/>
        </authorList>
    </citation>
    <scope>NUCLEOTIDE SEQUENCE</scope>
    <source>
        <strain evidence="1">CBS2887</strain>
    </source>
</reference>
<gene>
    <name evidence="1" type="ORF">WICPIJ_002239</name>
</gene>
<sequence length="120" mass="12904">MDPCLEWLDLKKDSDLCGEWDLALEKPVVSSISVSVLFNCEVPWSLMASSKKSADERSCSAPWPEIEFLALAKYLEAALSLSAELIDKALASLSSSLEKVKSSLIGMSVAVAVPVKLNTG</sequence>
<name>A0A9P8QBT3_WICPI</name>
<proteinExistence type="predicted"/>
<organism evidence="1 2">
    <name type="scientific">Wickerhamomyces pijperi</name>
    <name type="common">Yeast</name>
    <name type="synonym">Pichia pijperi</name>
    <dbReference type="NCBI Taxonomy" id="599730"/>
    <lineage>
        <taxon>Eukaryota</taxon>
        <taxon>Fungi</taxon>
        <taxon>Dikarya</taxon>
        <taxon>Ascomycota</taxon>
        <taxon>Saccharomycotina</taxon>
        <taxon>Saccharomycetes</taxon>
        <taxon>Phaffomycetales</taxon>
        <taxon>Wickerhamomycetaceae</taxon>
        <taxon>Wickerhamomyces</taxon>
    </lineage>
</organism>
<reference evidence="1" key="2">
    <citation type="submission" date="2021-01" db="EMBL/GenBank/DDBJ databases">
        <authorList>
            <person name="Schikora-Tamarit M.A."/>
        </authorList>
    </citation>
    <scope>NUCLEOTIDE SEQUENCE</scope>
    <source>
        <strain evidence="1">CBS2887</strain>
    </source>
</reference>
<dbReference type="EMBL" id="JAEUBG010001205">
    <property type="protein sequence ID" value="KAH3686760.1"/>
    <property type="molecule type" value="Genomic_DNA"/>
</dbReference>
<evidence type="ECO:0000313" key="2">
    <source>
        <dbReference type="Proteomes" id="UP000774326"/>
    </source>
</evidence>
<dbReference type="Proteomes" id="UP000774326">
    <property type="component" value="Unassembled WGS sequence"/>
</dbReference>
<keyword evidence="2" id="KW-1185">Reference proteome</keyword>
<dbReference type="AlphaFoldDB" id="A0A9P8QBT3"/>
<evidence type="ECO:0000313" key="1">
    <source>
        <dbReference type="EMBL" id="KAH3686760.1"/>
    </source>
</evidence>
<comment type="caution">
    <text evidence="1">The sequence shown here is derived from an EMBL/GenBank/DDBJ whole genome shotgun (WGS) entry which is preliminary data.</text>
</comment>